<name>A0A5Q2TRL3_9BACI</name>
<keyword evidence="7" id="KW-1185">Reference proteome</keyword>
<reference evidence="6 7" key="1">
    <citation type="submission" date="2019-11" db="EMBL/GenBank/DDBJ databases">
        <title>Gracilibacillus salitolerans sp. nov., a moderate halophile isolated from a saline soil in northwest China.</title>
        <authorList>
            <person name="Gan L."/>
        </authorList>
    </citation>
    <scope>NUCLEOTIDE SEQUENCE [LARGE SCALE GENOMIC DNA]</scope>
    <source>
        <strain evidence="6 7">SCU50</strain>
    </source>
</reference>
<dbReference type="RefSeq" id="WP_153792500.1">
    <property type="nucleotide sequence ID" value="NZ_CP045915.1"/>
</dbReference>
<evidence type="ECO:0000259" key="5">
    <source>
        <dbReference type="SMART" id="SM00226"/>
    </source>
</evidence>
<dbReference type="InterPro" id="IPR050438">
    <property type="entry name" value="LMW_PTPase"/>
</dbReference>
<dbReference type="CDD" id="cd16344">
    <property type="entry name" value="LMWPAP"/>
    <property type="match status" value="1"/>
</dbReference>
<accession>A0A5Q2TRL3</accession>
<dbReference type="Gene3D" id="3.40.50.2300">
    <property type="match status" value="1"/>
</dbReference>
<feature type="active site" description="Nucleophile" evidence="4">
    <location>
        <position position="7"/>
    </location>
</feature>
<evidence type="ECO:0000256" key="4">
    <source>
        <dbReference type="PIRSR" id="PIRSR617867-1"/>
    </source>
</evidence>
<dbReference type="Pfam" id="PF01451">
    <property type="entry name" value="LMWPc"/>
    <property type="match status" value="1"/>
</dbReference>
<dbReference type="Proteomes" id="UP000339690">
    <property type="component" value="Chromosome"/>
</dbReference>
<sequence length="186" mass="21126">MNILFVCTGNTCRSPMAQAIFQHKTKHHVQSAGIFAGEGMPASMGTTEVLKQQGISSDHKSQPVTDDLMKWADLIITMTKNHRDLLKQSYPADADKIYTLKEYADPQYEHAWNKLKESYAHLEEAKLAGSEVDANLTDQINQLEKTVQNVDIIDPFGGNYMTYQKTYQELDIYLALLVKKIENKDR</sequence>
<gene>
    <name evidence="6" type="ORF">GI584_20890</name>
</gene>
<dbReference type="PANTHER" id="PTHR11717:SF31">
    <property type="entry name" value="LOW MOLECULAR WEIGHT PROTEIN-TYROSINE-PHOSPHATASE ETP-RELATED"/>
    <property type="match status" value="1"/>
</dbReference>
<dbReference type="SUPFAM" id="SSF52788">
    <property type="entry name" value="Phosphotyrosine protein phosphatases I"/>
    <property type="match status" value="1"/>
</dbReference>
<evidence type="ECO:0000256" key="2">
    <source>
        <dbReference type="ARBA" id="ARBA00022801"/>
    </source>
</evidence>
<dbReference type="GO" id="GO:0004725">
    <property type="term" value="F:protein tyrosine phosphatase activity"/>
    <property type="evidence" value="ECO:0007669"/>
    <property type="project" value="InterPro"/>
</dbReference>
<comment type="similarity">
    <text evidence="1">Belongs to the low molecular weight phosphotyrosine protein phosphatase family.</text>
</comment>
<evidence type="ECO:0000313" key="6">
    <source>
        <dbReference type="EMBL" id="QGH36350.1"/>
    </source>
</evidence>
<evidence type="ECO:0000313" key="7">
    <source>
        <dbReference type="Proteomes" id="UP000339690"/>
    </source>
</evidence>
<dbReference type="InterPro" id="IPR023485">
    <property type="entry name" value="Ptyr_pPase"/>
</dbReference>
<feature type="domain" description="Phosphotyrosine protein phosphatase I" evidence="5">
    <location>
        <begin position="1"/>
        <end position="130"/>
    </location>
</feature>
<organism evidence="6 7">
    <name type="scientific">Gracilibacillus salitolerans</name>
    <dbReference type="NCBI Taxonomy" id="2663022"/>
    <lineage>
        <taxon>Bacteria</taxon>
        <taxon>Bacillati</taxon>
        <taxon>Bacillota</taxon>
        <taxon>Bacilli</taxon>
        <taxon>Bacillales</taxon>
        <taxon>Bacillaceae</taxon>
        <taxon>Gracilibacillus</taxon>
    </lineage>
</organism>
<dbReference type="SMART" id="SM00226">
    <property type="entry name" value="LMWPc"/>
    <property type="match status" value="1"/>
</dbReference>
<dbReference type="InterPro" id="IPR017867">
    <property type="entry name" value="Tyr_phospatase_low_mol_wt"/>
</dbReference>
<dbReference type="PANTHER" id="PTHR11717">
    <property type="entry name" value="LOW MOLECULAR WEIGHT PROTEIN TYROSINE PHOSPHATASE"/>
    <property type="match status" value="1"/>
</dbReference>
<evidence type="ECO:0000256" key="3">
    <source>
        <dbReference type="ARBA" id="ARBA00022912"/>
    </source>
</evidence>
<protein>
    <submittedName>
        <fullName evidence="6">Low molecular weight protein arginine phosphatase</fullName>
    </submittedName>
</protein>
<dbReference type="KEGG" id="grc:GI584_20890"/>
<dbReference type="PRINTS" id="PR00719">
    <property type="entry name" value="LMWPTPASE"/>
</dbReference>
<feature type="active site" description="Nucleophile" evidence="4">
    <location>
        <position position="13"/>
    </location>
</feature>
<keyword evidence="3" id="KW-0904">Protein phosphatase</keyword>
<dbReference type="AlphaFoldDB" id="A0A5Q2TRL3"/>
<dbReference type="InterPro" id="IPR036196">
    <property type="entry name" value="Ptyr_pPase_sf"/>
</dbReference>
<keyword evidence="2" id="KW-0378">Hydrolase</keyword>
<dbReference type="EMBL" id="CP045915">
    <property type="protein sequence ID" value="QGH36350.1"/>
    <property type="molecule type" value="Genomic_DNA"/>
</dbReference>
<proteinExistence type="inferred from homology"/>
<evidence type="ECO:0000256" key="1">
    <source>
        <dbReference type="ARBA" id="ARBA00011063"/>
    </source>
</evidence>